<accession>A0A834HJI5</accession>
<reference evidence="1" key="1">
    <citation type="submission" date="2019-11" db="EMBL/GenBank/DDBJ databases">
        <authorList>
            <person name="Liu Y."/>
            <person name="Hou J."/>
            <person name="Li T.-Q."/>
            <person name="Guan C.-H."/>
            <person name="Wu X."/>
            <person name="Wu H.-Z."/>
            <person name="Ling F."/>
            <person name="Zhang R."/>
            <person name="Shi X.-G."/>
            <person name="Ren J.-P."/>
            <person name="Chen E.-F."/>
            <person name="Sun J.-M."/>
        </authorList>
    </citation>
    <scope>NUCLEOTIDE SEQUENCE</scope>
    <source>
        <strain evidence="1">Adult_tree_wgs_1</strain>
        <tissue evidence="1">Leaves</tissue>
    </source>
</reference>
<dbReference type="Proteomes" id="UP000626092">
    <property type="component" value="Unassembled WGS sequence"/>
</dbReference>
<evidence type="ECO:0000313" key="2">
    <source>
        <dbReference type="Proteomes" id="UP000626092"/>
    </source>
</evidence>
<dbReference type="AlphaFoldDB" id="A0A834HJI5"/>
<gene>
    <name evidence="1" type="ORF">RHSIM_Rhsim01G0087000</name>
</gene>
<proteinExistence type="predicted"/>
<evidence type="ECO:0000313" key="1">
    <source>
        <dbReference type="EMBL" id="KAF7153546.1"/>
    </source>
</evidence>
<dbReference type="Gene3D" id="2.60.40.1170">
    <property type="entry name" value="Mu homology domain, subdomain B"/>
    <property type="match status" value="1"/>
</dbReference>
<protein>
    <submittedName>
        <fullName evidence="1">Uncharacterized protein</fullName>
    </submittedName>
</protein>
<name>A0A834HJI5_RHOSS</name>
<comment type="caution">
    <text evidence="1">The sequence shown here is derived from an EMBL/GenBank/DDBJ whole genome shotgun (WGS) entry which is preliminary data.</text>
</comment>
<organism evidence="1 2">
    <name type="scientific">Rhododendron simsii</name>
    <name type="common">Sims's rhododendron</name>
    <dbReference type="NCBI Taxonomy" id="118357"/>
    <lineage>
        <taxon>Eukaryota</taxon>
        <taxon>Viridiplantae</taxon>
        <taxon>Streptophyta</taxon>
        <taxon>Embryophyta</taxon>
        <taxon>Tracheophyta</taxon>
        <taxon>Spermatophyta</taxon>
        <taxon>Magnoliopsida</taxon>
        <taxon>eudicotyledons</taxon>
        <taxon>Gunneridae</taxon>
        <taxon>Pentapetalae</taxon>
        <taxon>asterids</taxon>
        <taxon>Ericales</taxon>
        <taxon>Ericaceae</taxon>
        <taxon>Ericoideae</taxon>
        <taxon>Rhodoreae</taxon>
        <taxon>Rhododendron</taxon>
    </lineage>
</organism>
<dbReference type="EMBL" id="WJXA01000001">
    <property type="protein sequence ID" value="KAF7153546.1"/>
    <property type="molecule type" value="Genomic_DNA"/>
</dbReference>
<keyword evidence="2" id="KW-1185">Reference proteome</keyword>
<sequence>MVHTSAKYEGQVYIRKVNYLLMLACESNHGCIQKHYTKIGNVLMEFEVQSIDWPYTFNIDADCQPENAGFLSGMPDLKLGLNDKIGLEKESQLKSRPTKSYRPNMRKVQLVGDNQRLSRDPLFKFRPLRIPSRSVPHGRLRRLFNGDNVIWNDVYRRKYYH</sequence>